<reference evidence="3" key="2">
    <citation type="journal article" date="2021" name="Genome Biol. Evol.">
        <title>Developing a high-quality reference genome for a parasitic bivalve with doubly uniparental inheritance (Bivalvia: Unionida).</title>
        <authorList>
            <person name="Smith C.H."/>
        </authorList>
    </citation>
    <scope>NUCLEOTIDE SEQUENCE</scope>
    <source>
        <strain evidence="3">CHS0354</strain>
        <tissue evidence="3">Mantle</tissue>
    </source>
</reference>
<name>A0AAE0TDK3_9BIVA</name>
<feature type="signal peptide" evidence="2">
    <location>
        <begin position="1"/>
        <end position="21"/>
    </location>
</feature>
<proteinExistence type="predicted"/>
<evidence type="ECO:0000313" key="3">
    <source>
        <dbReference type="EMBL" id="KAK3607969.1"/>
    </source>
</evidence>
<accession>A0AAE0TDK3</accession>
<feature type="chain" id="PRO_5042178597" evidence="2">
    <location>
        <begin position="22"/>
        <end position="230"/>
    </location>
</feature>
<keyword evidence="4" id="KW-1185">Reference proteome</keyword>
<reference evidence="3" key="1">
    <citation type="journal article" date="2021" name="Genome Biol. Evol.">
        <title>A High-Quality Reference Genome for a Parasitic Bivalve with Doubly Uniparental Inheritance (Bivalvia: Unionida).</title>
        <authorList>
            <person name="Smith C.H."/>
        </authorList>
    </citation>
    <scope>NUCLEOTIDE SEQUENCE</scope>
    <source>
        <strain evidence="3">CHS0354</strain>
    </source>
</reference>
<feature type="coiled-coil region" evidence="1">
    <location>
        <begin position="144"/>
        <end position="171"/>
    </location>
</feature>
<evidence type="ECO:0000256" key="2">
    <source>
        <dbReference type="SAM" id="SignalP"/>
    </source>
</evidence>
<dbReference type="AlphaFoldDB" id="A0AAE0TDK3"/>
<gene>
    <name evidence="3" type="ORF">CHS0354_006569</name>
</gene>
<comment type="caution">
    <text evidence="3">The sequence shown here is derived from an EMBL/GenBank/DDBJ whole genome shotgun (WGS) entry which is preliminary data.</text>
</comment>
<protein>
    <submittedName>
        <fullName evidence="3">Uncharacterized protein</fullName>
    </submittedName>
</protein>
<sequence length="230" mass="26344">MKVLQGFLTFALCTFAQGAKALGLDYTQITDFDITPQGIQTSLERTIGYAKLMIQSMEIKLSEAEKYVGVLEDKLKMCGQNNVLIDQIEKKLMTSEEISKEYLIRIKMLEDRLIKTEQEQIVQTESVTRRLVSLENSLSNIGVLETKLHKAESLISRVEILERKLKIEEKTPFETEQKSSVHDIVQNASPLQAKKTANNNANSDKYVAFNQWNVSSTDRKDNERNRLHFQ</sequence>
<dbReference type="EMBL" id="JAEAOA010000451">
    <property type="protein sequence ID" value="KAK3607969.1"/>
    <property type="molecule type" value="Genomic_DNA"/>
</dbReference>
<evidence type="ECO:0000313" key="4">
    <source>
        <dbReference type="Proteomes" id="UP001195483"/>
    </source>
</evidence>
<evidence type="ECO:0000256" key="1">
    <source>
        <dbReference type="SAM" id="Coils"/>
    </source>
</evidence>
<keyword evidence="2" id="KW-0732">Signal</keyword>
<keyword evidence="1" id="KW-0175">Coiled coil</keyword>
<reference evidence="3" key="3">
    <citation type="submission" date="2023-05" db="EMBL/GenBank/DDBJ databases">
        <authorList>
            <person name="Smith C.H."/>
        </authorList>
    </citation>
    <scope>NUCLEOTIDE SEQUENCE</scope>
    <source>
        <strain evidence="3">CHS0354</strain>
        <tissue evidence="3">Mantle</tissue>
    </source>
</reference>
<organism evidence="3 4">
    <name type="scientific">Potamilus streckersoni</name>
    <dbReference type="NCBI Taxonomy" id="2493646"/>
    <lineage>
        <taxon>Eukaryota</taxon>
        <taxon>Metazoa</taxon>
        <taxon>Spiralia</taxon>
        <taxon>Lophotrochozoa</taxon>
        <taxon>Mollusca</taxon>
        <taxon>Bivalvia</taxon>
        <taxon>Autobranchia</taxon>
        <taxon>Heteroconchia</taxon>
        <taxon>Palaeoheterodonta</taxon>
        <taxon>Unionida</taxon>
        <taxon>Unionoidea</taxon>
        <taxon>Unionidae</taxon>
        <taxon>Ambleminae</taxon>
        <taxon>Lampsilini</taxon>
        <taxon>Potamilus</taxon>
    </lineage>
</organism>
<dbReference type="Proteomes" id="UP001195483">
    <property type="component" value="Unassembled WGS sequence"/>
</dbReference>